<dbReference type="OrthoDB" id="277235at2759"/>
<dbReference type="VEuPathDB" id="FungiDB:H257_06526"/>
<gene>
    <name evidence="7" type="ORF">H257_06526</name>
</gene>
<dbReference type="InterPro" id="IPR018101">
    <property type="entry name" value="Transl_elong_Ts_CS"/>
</dbReference>
<sequence>MLHRATSIVARRVLLAPMPSARCMSAYAPNIEDIKKLRSASQAPMGDVKKALVASEGDFDAAYEWLRKKGIATATKKAGRVAAEGLVGLFVDSDKKRGAIVEMNSETDFVARNEQFQALLADITRTVHADSAFIGNYDTAALNVLSLNDRNVGDFIPELIGRVGENLVLQRATTVAVTRGVVAQYVHRVASASLNLGQAGALVGLEVSKELSEAERVELEAVGKKLAMHIVAAKPRFLNRESVPADRVAAERAFVLEQVAEQAKSKPANVVEKMVDGRMNKFFGEVTLIDQQHLVEEGSPKVSVVLDKAAAKLGTTISLTAFQRYEIGEEQL</sequence>
<dbReference type="GO" id="GO:0003746">
    <property type="term" value="F:translation elongation factor activity"/>
    <property type="evidence" value="ECO:0007669"/>
    <property type="project" value="UniProtKB-UniRule"/>
</dbReference>
<dbReference type="CDD" id="cd14275">
    <property type="entry name" value="UBA_EF-Ts"/>
    <property type="match status" value="1"/>
</dbReference>
<dbReference type="Gene3D" id="1.10.8.10">
    <property type="entry name" value="DNA helicase RuvA subunit, C-terminal domain"/>
    <property type="match status" value="1"/>
</dbReference>
<comment type="similarity">
    <text evidence="1 4 5">Belongs to the EF-Ts family.</text>
</comment>
<keyword evidence="4" id="KW-0496">Mitochondrion</keyword>
<proteinExistence type="inferred from homology"/>
<feature type="domain" description="Translation elongation factor EFTs/EF1B dimerisation" evidence="6">
    <location>
        <begin position="98"/>
        <end position="329"/>
    </location>
</feature>
<dbReference type="FunFam" id="1.10.286.20:FF:000001">
    <property type="entry name" value="Elongation factor Ts"/>
    <property type="match status" value="1"/>
</dbReference>
<dbReference type="NCBIfam" id="TIGR00116">
    <property type="entry name" value="tsf"/>
    <property type="match status" value="1"/>
</dbReference>
<dbReference type="AlphaFoldDB" id="W4GKH3"/>
<keyword evidence="3 4" id="KW-0648">Protein biosynthesis</keyword>
<dbReference type="HAMAP" id="MF_00050">
    <property type="entry name" value="EF_Ts"/>
    <property type="match status" value="1"/>
</dbReference>
<dbReference type="InterPro" id="IPR009060">
    <property type="entry name" value="UBA-like_sf"/>
</dbReference>
<keyword evidence="2 4" id="KW-0251">Elongation factor</keyword>
<accession>W4GKH3</accession>
<evidence type="ECO:0000313" key="7">
    <source>
        <dbReference type="EMBL" id="ETV80157.1"/>
    </source>
</evidence>
<dbReference type="Pfam" id="PF00889">
    <property type="entry name" value="EF_TS"/>
    <property type="match status" value="1"/>
</dbReference>
<evidence type="ECO:0000259" key="6">
    <source>
        <dbReference type="Pfam" id="PF00889"/>
    </source>
</evidence>
<protein>
    <recommendedName>
        <fullName evidence="4">Elongation factor Ts, mitochondrial</fullName>
        <shortName evidence="4">EF-Ts</shortName>
        <shortName evidence="4">EF-TsMt</shortName>
    </recommendedName>
</protein>
<dbReference type="SUPFAM" id="SSF54713">
    <property type="entry name" value="Elongation factor Ts (EF-Ts), dimerisation domain"/>
    <property type="match status" value="1"/>
</dbReference>
<dbReference type="Gene3D" id="3.30.479.20">
    <property type="entry name" value="Elongation factor Ts, dimerisation domain"/>
    <property type="match status" value="2"/>
</dbReference>
<dbReference type="PANTHER" id="PTHR11741">
    <property type="entry name" value="ELONGATION FACTOR TS"/>
    <property type="match status" value="1"/>
</dbReference>
<dbReference type="PROSITE" id="PS01127">
    <property type="entry name" value="EF_TS_2"/>
    <property type="match status" value="1"/>
</dbReference>
<evidence type="ECO:0000256" key="1">
    <source>
        <dbReference type="ARBA" id="ARBA00005532"/>
    </source>
</evidence>
<name>W4GKH3_APHAT</name>
<dbReference type="Gene3D" id="1.10.286.20">
    <property type="match status" value="1"/>
</dbReference>
<evidence type="ECO:0000256" key="3">
    <source>
        <dbReference type="ARBA" id="ARBA00022917"/>
    </source>
</evidence>
<dbReference type="FunFam" id="1.10.8.10:FF:000001">
    <property type="entry name" value="Elongation factor Ts"/>
    <property type="match status" value="1"/>
</dbReference>
<dbReference type="RefSeq" id="XP_009830081.1">
    <property type="nucleotide sequence ID" value="XM_009831779.1"/>
</dbReference>
<evidence type="ECO:0000256" key="4">
    <source>
        <dbReference type="HAMAP-Rule" id="MF_03135"/>
    </source>
</evidence>
<dbReference type="EMBL" id="KI913126">
    <property type="protein sequence ID" value="ETV80157.1"/>
    <property type="molecule type" value="Genomic_DNA"/>
</dbReference>
<comment type="function">
    <text evidence="4 5">Associates with the EF-Tu.GDP complex and induces the exchange of GDP to GTP. It remains bound to the aminoacyl-tRNA.EF-Tu.GTP complex up to the GTP hydrolysis stage on the ribosome.</text>
</comment>
<reference evidence="7" key="1">
    <citation type="submission" date="2013-12" db="EMBL/GenBank/DDBJ databases">
        <title>The Genome Sequence of Aphanomyces astaci APO3.</title>
        <authorList>
            <consortium name="The Broad Institute Genomics Platform"/>
            <person name="Russ C."/>
            <person name="Tyler B."/>
            <person name="van West P."/>
            <person name="Dieguez-Uribeondo J."/>
            <person name="Young S.K."/>
            <person name="Zeng Q."/>
            <person name="Gargeya S."/>
            <person name="Fitzgerald M."/>
            <person name="Abouelleil A."/>
            <person name="Alvarado L."/>
            <person name="Chapman S.B."/>
            <person name="Gainer-Dewar J."/>
            <person name="Goldberg J."/>
            <person name="Griggs A."/>
            <person name="Gujja S."/>
            <person name="Hansen M."/>
            <person name="Howarth C."/>
            <person name="Imamovic A."/>
            <person name="Ireland A."/>
            <person name="Larimer J."/>
            <person name="McCowan C."/>
            <person name="Murphy C."/>
            <person name="Pearson M."/>
            <person name="Poon T.W."/>
            <person name="Priest M."/>
            <person name="Roberts A."/>
            <person name="Saif S."/>
            <person name="Shea T."/>
            <person name="Sykes S."/>
            <person name="Wortman J."/>
            <person name="Nusbaum C."/>
            <person name="Birren B."/>
        </authorList>
    </citation>
    <scope>NUCLEOTIDE SEQUENCE [LARGE SCALE GENOMIC DNA]</scope>
    <source>
        <strain evidence="7">APO3</strain>
    </source>
</reference>
<dbReference type="GO" id="GO:0070125">
    <property type="term" value="P:mitochondrial translational elongation"/>
    <property type="evidence" value="ECO:0007669"/>
    <property type="project" value="TreeGrafter"/>
</dbReference>
<dbReference type="GeneID" id="20808522"/>
<organism evidence="7">
    <name type="scientific">Aphanomyces astaci</name>
    <name type="common">Crayfish plague agent</name>
    <dbReference type="NCBI Taxonomy" id="112090"/>
    <lineage>
        <taxon>Eukaryota</taxon>
        <taxon>Sar</taxon>
        <taxon>Stramenopiles</taxon>
        <taxon>Oomycota</taxon>
        <taxon>Saprolegniomycetes</taxon>
        <taxon>Saprolegniales</taxon>
        <taxon>Verrucalvaceae</taxon>
        <taxon>Aphanomyces</taxon>
    </lineage>
</organism>
<dbReference type="SUPFAM" id="SSF46934">
    <property type="entry name" value="UBA-like"/>
    <property type="match status" value="1"/>
</dbReference>
<evidence type="ECO:0000256" key="5">
    <source>
        <dbReference type="RuleBase" id="RU000642"/>
    </source>
</evidence>
<evidence type="ECO:0000256" key="2">
    <source>
        <dbReference type="ARBA" id="ARBA00022768"/>
    </source>
</evidence>
<dbReference type="STRING" id="112090.W4GKH3"/>
<dbReference type="GO" id="GO:0005739">
    <property type="term" value="C:mitochondrion"/>
    <property type="evidence" value="ECO:0007669"/>
    <property type="project" value="UniProtKB-SubCell"/>
</dbReference>
<comment type="subcellular location">
    <subcellularLocation>
        <location evidence="4">Mitochondrion</location>
    </subcellularLocation>
</comment>
<dbReference type="InterPro" id="IPR036402">
    <property type="entry name" value="EF-Ts_dimer_sf"/>
</dbReference>
<dbReference type="PANTHER" id="PTHR11741:SF0">
    <property type="entry name" value="ELONGATION FACTOR TS, MITOCHONDRIAL"/>
    <property type="match status" value="1"/>
</dbReference>
<dbReference type="InterPro" id="IPR001816">
    <property type="entry name" value="Transl_elong_EFTs/EF1B"/>
</dbReference>
<dbReference type="InterPro" id="IPR014039">
    <property type="entry name" value="Transl_elong_EFTs/EF1B_dimer"/>
</dbReference>